<sequence>MDGRLAMKLMRMMWKETQKIQRAIRSNTDPTSTSPELLAELNIVWNLDPIRLIERVMTTMMDIKDLVAVASWEELVSIEKPPHPSYPKDHAGLDKFINTIQFMGKNEETIEDRKELEQTGAEGFEKMIENQSHQNMKMTLRDVNNFEKLKEVNAKKGLSQYWREKTHNSSAFNKLLTARMKFFRLPIRVWIWPMVDEKWSSEDWSATVNASRGQISFGAYGGHGPGHHMRMGDKRTEEQRIQDKEDRGLQEEEKETGQRSKTEKQRIEE</sequence>
<organism evidence="2 3">
    <name type="scientific">Phakopsora pachyrhizi</name>
    <name type="common">Asian soybean rust disease fungus</name>
    <dbReference type="NCBI Taxonomy" id="170000"/>
    <lineage>
        <taxon>Eukaryota</taxon>
        <taxon>Fungi</taxon>
        <taxon>Dikarya</taxon>
        <taxon>Basidiomycota</taxon>
        <taxon>Pucciniomycotina</taxon>
        <taxon>Pucciniomycetes</taxon>
        <taxon>Pucciniales</taxon>
        <taxon>Phakopsoraceae</taxon>
        <taxon>Phakopsora</taxon>
    </lineage>
</organism>
<protein>
    <submittedName>
        <fullName evidence="2">Uncharacterized protein</fullName>
    </submittedName>
</protein>
<proteinExistence type="predicted"/>
<dbReference type="Proteomes" id="UP001153365">
    <property type="component" value="Unassembled WGS sequence"/>
</dbReference>
<dbReference type="EMBL" id="CALTRL010004307">
    <property type="protein sequence ID" value="CAH7682834.1"/>
    <property type="molecule type" value="Genomic_DNA"/>
</dbReference>
<dbReference type="AlphaFoldDB" id="A0AAV0B8J9"/>
<gene>
    <name evidence="2" type="ORF">PPACK8108_LOCUS15967</name>
</gene>
<evidence type="ECO:0000313" key="3">
    <source>
        <dbReference type="Proteomes" id="UP001153365"/>
    </source>
</evidence>
<reference evidence="2" key="1">
    <citation type="submission" date="2022-06" db="EMBL/GenBank/DDBJ databases">
        <authorList>
            <consortium name="SYNGENTA / RWTH Aachen University"/>
        </authorList>
    </citation>
    <scope>NUCLEOTIDE SEQUENCE</scope>
</reference>
<accession>A0AAV0B8J9</accession>
<keyword evidence="3" id="KW-1185">Reference proteome</keyword>
<feature type="compositionally biased region" description="Basic and acidic residues" evidence="1">
    <location>
        <begin position="230"/>
        <end position="269"/>
    </location>
</feature>
<evidence type="ECO:0000256" key="1">
    <source>
        <dbReference type="SAM" id="MobiDB-lite"/>
    </source>
</evidence>
<comment type="caution">
    <text evidence="2">The sequence shown here is derived from an EMBL/GenBank/DDBJ whole genome shotgun (WGS) entry which is preliminary data.</text>
</comment>
<evidence type="ECO:0000313" key="2">
    <source>
        <dbReference type="EMBL" id="CAH7682834.1"/>
    </source>
</evidence>
<feature type="region of interest" description="Disordered" evidence="1">
    <location>
        <begin position="216"/>
        <end position="269"/>
    </location>
</feature>
<name>A0AAV0B8J9_PHAPC</name>